<feature type="transmembrane region" description="Helical" evidence="5">
    <location>
        <begin position="76"/>
        <end position="96"/>
    </location>
</feature>
<gene>
    <name evidence="6" type="ORF">LPTSP4_16160</name>
</gene>
<evidence type="ECO:0000256" key="4">
    <source>
        <dbReference type="ARBA" id="ARBA00023136"/>
    </source>
</evidence>
<reference evidence="6 7" key="1">
    <citation type="submission" date="2018-02" db="EMBL/GenBank/DDBJ databases">
        <title>Novel Leptospira species isolated from soil and water in Japan.</title>
        <authorList>
            <person name="Nakao R."/>
            <person name="Masuzawa T."/>
        </authorList>
    </citation>
    <scope>NUCLEOTIDE SEQUENCE [LARGE SCALE GENOMIC DNA]</scope>
    <source>
        <strain evidence="6 7">YH101</strain>
    </source>
</reference>
<dbReference type="PANTHER" id="PTHR10361">
    <property type="entry name" value="SODIUM-BILE ACID COTRANSPORTER"/>
    <property type="match status" value="1"/>
</dbReference>
<evidence type="ECO:0000256" key="5">
    <source>
        <dbReference type="SAM" id="Phobius"/>
    </source>
</evidence>
<keyword evidence="3 5" id="KW-1133">Transmembrane helix</keyword>
<dbReference type="RefSeq" id="WP_108975544.1">
    <property type="nucleotide sequence ID" value="NZ_BFBB01000003.1"/>
</dbReference>
<organism evidence="6 7">
    <name type="scientific">Leptospira ryugenii</name>
    <dbReference type="NCBI Taxonomy" id="1917863"/>
    <lineage>
        <taxon>Bacteria</taxon>
        <taxon>Pseudomonadati</taxon>
        <taxon>Spirochaetota</taxon>
        <taxon>Spirochaetia</taxon>
        <taxon>Leptospirales</taxon>
        <taxon>Leptospiraceae</taxon>
        <taxon>Leptospira</taxon>
    </lineage>
</organism>
<sequence>MNIDEVRLNFNKDSILLINLLIGFIMYSVSLDLRWKDFVNLFRNPKPALIGLISQYLLLPLTTSLIILIWKPHPSLALGMILVAACPGGNMSNFFTLLAKGNLALSVSLTAITSTLAFVMTPISFLFFGSINPITKDFLKEIALNPSDLFTSVAMLLLLPLALGLCSSHYFPNLIQRVKSWLQRISLLFLAFFIVGALLANFRYFIDYILILFGLVFFMNAAGLFVGYYWSSLFSLPVKDRRTISIETGIQNSSLGLALVFLFFDGQGGMALISAWWGIWHLISGATISYIWSKKSAEANS</sequence>
<keyword evidence="2 5" id="KW-0812">Transmembrane</keyword>
<comment type="subcellular location">
    <subcellularLocation>
        <location evidence="1">Membrane</location>
        <topology evidence="1">Multi-pass membrane protein</topology>
    </subcellularLocation>
</comment>
<dbReference type="InterPro" id="IPR038770">
    <property type="entry name" value="Na+/solute_symporter_sf"/>
</dbReference>
<dbReference type="InterPro" id="IPR002657">
    <property type="entry name" value="BilAc:Na_symport/Acr3"/>
</dbReference>
<dbReference type="Pfam" id="PF01758">
    <property type="entry name" value="SBF"/>
    <property type="match status" value="1"/>
</dbReference>
<feature type="transmembrane region" description="Helical" evidence="5">
    <location>
        <begin position="184"/>
        <end position="202"/>
    </location>
</feature>
<feature type="transmembrane region" description="Helical" evidence="5">
    <location>
        <begin position="149"/>
        <end position="172"/>
    </location>
</feature>
<dbReference type="InterPro" id="IPR004710">
    <property type="entry name" value="Bilac:Na_transpt"/>
</dbReference>
<evidence type="ECO:0000256" key="1">
    <source>
        <dbReference type="ARBA" id="ARBA00004141"/>
    </source>
</evidence>
<keyword evidence="7" id="KW-1185">Reference proteome</keyword>
<feature type="transmembrane region" description="Helical" evidence="5">
    <location>
        <begin position="47"/>
        <end position="70"/>
    </location>
</feature>
<feature type="transmembrane region" description="Helical" evidence="5">
    <location>
        <begin position="208"/>
        <end position="231"/>
    </location>
</feature>
<evidence type="ECO:0000313" key="6">
    <source>
        <dbReference type="EMBL" id="GBF50092.1"/>
    </source>
</evidence>
<protein>
    <submittedName>
        <fullName evidence="6">Sodium Bile acid symporter family protein</fullName>
    </submittedName>
</protein>
<evidence type="ECO:0000256" key="2">
    <source>
        <dbReference type="ARBA" id="ARBA00022692"/>
    </source>
</evidence>
<comment type="caution">
    <text evidence="6">The sequence shown here is derived from an EMBL/GenBank/DDBJ whole genome shotgun (WGS) entry which is preliminary data.</text>
</comment>
<dbReference type="AlphaFoldDB" id="A0A2P2DZN8"/>
<keyword evidence="4 5" id="KW-0472">Membrane</keyword>
<feature type="transmembrane region" description="Helical" evidence="5">
    <location>
        <begin position="103"/>
        <end position="129"/>
    </location>
</feature>
<proteinExistence type="predicted"/>
<evidence type="ECO:0000256" key="3">
    <source>
        <dbReference type="ARBA" id="ARBA00022989"/>
    </source>
</evidence>
<feature type="transmembrane region" description="Helical" evidence="5">
    <location>
        <begin position="15"/>
        <end position="35"/>
    </location>
</feature>
<dbReference type="Proteomes" id="UP000245133">
    <property type="component" value="Unassembled WGS sequence"/>
</dbReference>
<dbReference type="OrthoDB" id="9806785at2"/>
<accession>A0A2P2DZN8</accession>
<dbReference type="EMBL" id="BFBB01000003">
    <property type="protein sequence ID" value="GBF50092.1"/>
    <property type="molecule type" value="Genomic_DNA"/>
</dbReference>
<name>A0A2P2DZN8_9LEPT</name>
<feature type="transmembrane region" description="Helical" evidence="5">
    <location>
        <begin position="270"/>
        <end position="292"/>
    </location>
</feature>
<dbReference type="GO" id="GO:0016020">
    <property type="term" value="C:membrane"/>
    <property type="evidence" value="ECO:0007669"/>
    <property type="project" value="UniProtKB-SubCell"/>
</dbReference>
<dbReference type="Gene3D" id="1.20.1530.20">
    <property type="match status" value="1"/>
</dbReference>
<dbReference type="PANTHER" id="PTHR10361:SF28">
    <property type="entry name" value="P3 PROTEIN-RELATED"/>
    <property type="match status" value="1"/>
</dbReference>
<evidence type="ECO:0000313" key="7">
    <source>
        <dbReference type="Proteomes" id="UP000245133"/>
    </source>
</evidence>